<comment type="cofactor">
    <cofactor evidence="12">
        <name>Mg(2+)</name>
        <dbReference type="ChEBI" id="CHEBI:18420"/>
    </cofactor>
    <cofactor evidence="12">
        <name>Mn(2+)</name>
        <dbReference type="ChEBI" id="CHEBI:29035"/>
    </cofactor>
</comment>
<keyword evidence="2 12" id="KW-0436">Ligase</keyword>
<dbReference type="Pfam" id="PF03120">
    <property type="entry name" value="OB_DNA_ligase"/>
    <property type="match status" value="1"/>
</dbReference>
<proteinExistence type="inferred from homology"/>
<dbReference type="HAMAP" id="MF_01588">
    <property type="entry name" value="DNA_ligase_A"/>
    <property type="match status" value="1"/>
</dbReference>
<keyword evidence="8 12" id="KW-0520">NAD</keyword>
<feature type="binding site" evidence="12">
    <location>
        <position position="132"/>
    </location>
    <ligand>
        <name>NAD(+)</name>
        <dbReference type="ChEBI" id="CHEBI:57540"/>
    </ligand>
</feature>
<dbReference type="GO" id="GO:0003911">
    <property type="term" value="F:DNA ligase (NAD+) activity"/>
    <property type="evidence" value="ECO:0007669"/>
    <property type="project" value="UniProtKB-UniRule"/>
</dbReference>
<dbReference type="InterPro" id="IPR041663">
    <property type="entry name" value="DisA/LigA_HHH"/>
</dbReference>
<feature type="domain" description="BRCT" evidence="14">
    <location>
        <begin position="574"/>
        <end position="649"/>
    </location>
</feature>
<feature type="binding site" evidence="12">
    <location>
        <position position="278"/>
    </location>
    <ligand>
        <name>NAD(+)</name>
        <dbReference type="ChEBI" id="CHEBI:57540"/>
    </ligand>
</feature>
<feature type="binding site" evidence="12">
    <location>
        <position position="302"/>
    </location>
    <ligand>
        <name>NAD(+)</name>
        <dbReference type="ChEBI" id="CHEBI:57540"/>
    </ligand>
</feature>
<dbReference type="InterPro" id="IPR001357">
    <property type="entry name" value="BRCT_dom"/>
</dbReference>
<evidence type="ECO:0000256" key="4">
    <source>
        <dbReference type="ARBA" id="ARBA00022723"/>
    </source>
</evidence>
<evidence type="ECO:0000256" key="3">
    <source>
        <dbReference type="ARBA" id="ARBA00022705"/>
    </source>
</evidence>
<evidence type="ECO:0000313" key="16">
    <source>
        <dbReference type="Proteomes" id="UP000192368"/>
    </source>
</evidence>
<keyword evidence="13" id="KW-0175">Coiled coil</keyword>
<dbReference type="Gene3D" id="3.40.50.10190">
    <property type="entry name" value="BRCT domain"/>
    <property type="match status" value="1"/>
</dbReference>
<gene>
    <name evidence="12" type="primary">ligA</name>
    <name evidence="15" type="ORF">SAMN00017477_0482</name>
</gene>
<dbReference type="SUPFAM" id="SSF56091">
    <property type="entry name" value="DNA ligase/mRNA capping enzyme, catalytic domain"/>
    <property type="match status" value="1"/>
</dbReference>
<dbReference type="PANTHER" id="PTHR23389">
    <property type="entry name" value="CHROMOSOME TRANSMISSION FIDELITY FACTOR 18"/>
    <property type="match status" value="1"/>
</dbReference>
<dbReference type="NCBIfam" id="TIGR00575">
    <property type="entry name" value="dnlj"/>
    <property type="match status" value="1"/>
</dbReference>
<evidence type="ECO:0000256" key="5">
    <source>
        <dbReference type="ARBA" id="ARBA00022763"/>
    </source>
</evidence>
<dbReference type="GO" id="GO:0006260">
    <property type="term" value="P:DNA replication"/>
    <property type="evidence" value="ECO:0007669"/>
    <property type="project" value="UniProtKB-KW"/>
</dbReference>
<feature type="binding site" evidence="12">
    <location>
        <position position="166"/>
    </location>
    <ligand>
        <name>NAD(+)</name>
        <dbReference type="ChEBI" id="CHEBI:57540"/>
    </ligand>
</feature>
<feature type="coiled-coil region" evidence="13">
    <location>
        <begin position="171"/>
        <end position="198"/>
    </location>
</feature>
<keyword evidence="6 12" id="KW-0862">Zinc</keyword>
<feature type="binding site" evidence="12">
    <location>
        <begin position="28"/>
        <end position="32"/>
    </location>
    <ligand>
        <name>NAD(+)</name>
        <dbReference type="ChEBI" id="CHEBI:57540"/>
    </ligand>
</feature>
<keyword evidence="9 12" id="KW-0234">DNA repair</keyword>
<accession>A0A1W1UNH3</accession>
<keyword evidence="10 12" id="KW-0464">Manganese</keyword>
<evidence type="ECO:0000256" key="10">
    <source>
        <dbReference type="ARBA" id="ARBA00023211"/>
    </source>
</evidence>
<dbReference type="InterPro" id="IPR012340">
    <property type="entry name" value="NA-bd_OB-fold"/>
</dbReference>
<evidence type="ECO:0000256" key="8">
    <source>
        <dbReference type="ARBA" id="ARBA00023027"/>
    </source>
</evidence>
<feature type="active site" description="N6-AMP-lysine intermediate" evidence="12">
    <location>
        <position position="111"/>
    </location>
</feature>
<evidence type="ECO:0000259" key="14">
    <source>
        <dbReference type="PROSITE" id="PS50172"/>
    </source>
</evidence>
<dbReference type="Pfam" id="PF14520">
    <property type="entry name" value="HHH_5"/>
    <property type="match status" value="1"/>
</dbReference>
<reference evidence="16" key="1">
    <citation type="submission" date="2017-04" db="EMBL/GenBank/DDBJ databases">
        <authorList>
            <person name="Varghese N."/>
            <person name="Submissions S."/>
        </authorList>
    </citation>
    <scope>NUCLEOTIDE SEQUENCE [LARGE SCALE GENOMIC DNA]</scope>
    <source>
        <strain evidence="16">DSM 20463</strain>
    </source>
</reference>
<dbReference type="SUPFAM" id="SSF50249">
    <property type="entry name" value="Nucleic acid-binding proteins"/>
    <property type="match status" value="1"/>
</dbReference>
<keyword evidence="5 12" id="KW-0227">DNA damage</keyword>
<dbReference type="InterPro" id="IPR003583">
    <property type="entry name" value="Hlx-hairpin-Hlx_DNA-bd_motif"/>
</dbReference>
<dbReference type="OrthoDB" id="9759736at2"/>
<evidence type="ECO:0000256" key="13">
    <source>
        <dbReference type="SAM" id="Coils"/>
    </source>
</evidence>
<dbReference type="CDD" id="cd17748">
    <property type="entry name" value="BRCT_DNA_ligase_like"/>
    <property type="match status" value="1"/>
</dbReference>
<dbReference type="SMART" id="SM00278">
    <property type="entry name" value="HhH1"/>
    <property type="match status" value="4"/>
</dbReference>
<comment type="catalytic activity">
    <reaction evidence="11 12">
        <text>NAD(+) + (deoxyribonucleotide)n-3'-hydroxyl + 5'-phospho-(deoxyribonucleotide)m = (deoxyribonucleotide)n+m + AMP + beta-nicotinamide D-nucleotide.</text>
        <dbReference type="EC" id="6.5.1.2"/>
    </reaction>
</comment>
<dbReference type="EC" id="6.5.1.2" evidence="12"/>
<keyword evidence="4 12" id="KW-0479">Metal-binding</keyword>
<dbReference type="Pfam" id="PF00533">
    <property type="entry name" value="BRCT"/>
    <property type="match status" value="1"/>
</dbReference>
<organism evidence="15 16">
    <name type="scientific">Peptoniphilus asaccharolyticus DSM 20463</name>
    <dbReference type="NCBI Taxonomy" id="573058"/>
    <lineage>
        <taxon>Bacteria</taxon>
        <taxon>Bacillati</taxon>
        <taxon>Bacillota</taxon>
        <taxon>Tissierellia</taxon>
        <taxon>Tissierellales</taxon>
        <taxon>Peptoniphilaceae</taxon>
        <taxon>Peptoniphilus</taxon>
    </lineage>
</organism>
<dbReference type="SMART" id="SM00532">
    <property type="entry name" value="LIGANc"/>
    <property type="match status" value="1"/>
</dbReference>
<dbReference type="InterPro" id="IPR036420">
    <property type="entry name" value="BRCT_dom_sf"/>
</dbReference>
<dbReference type="Proteomes" id="UP000192368">
    <property type="component" value="Unassembled WGS sequence"/>
</dbReference>
<protein>
    <recommendedName>
        <fullName evidence="12">DNA ligase</fullName>
        <ecNumber evidence="12">6.5.1.2</ecNumber>
    </recommendedName>
    <alternativeName>
        <fullName evidence="12">Polydeoxyribonucleotide synthase [NAD(+)]</fullName>
    </alternativeName>
</protein>
<dbReference type="InterPro" id="IPR004150">
    <property type="entry name" value="NAD_DNA_ligase_OB"/>
</dbReference>
<dbReference type="PROSITE" id="PS50172">
    <property type="entry name" value="BRCT"/>
    <property type="match status" value="1"/>
</dbReference>
<dbReference type="Pfam" id="PF12826">
    <property type="entry name" value="HHH_2"/>
    <property type="match status" value="1"/>
</dbReference>
<dbReference type="NCBIfam" id="NF005932">
    <property type="entry name" value="PRK07956.1"/>
    <property type="match status" value="1"/>
</dbReference>
<evidence type="ECO:0000256" key="12">
    <source>
        <dbReference type="HAMAP-Rule" id="MF_01588"/>
    </source>
</evidence>
<dbReference type="GO" id="GO:0003677">
    <property type="term" value="F:DNA binding"/>
    <property type="evidence" value="ECO:0007669"/>
    <property type="project" value="InterPro"/>
</dbReference>
<sequence>MDRIKELVKLLNEHNYRYYTLDDPSVSDKEYDKLYDELKALEISTGIVLEDSPTNRIGAEILDKFEKHEHIHQLYSMNKAQSIEEVVSWHERNYRTAQLMEIELDYVVELKFDGLTINLTYRDGKLFTAATRGNGSVGEKILEQIKTIYSIPLTIDYKGTMEVQGEGLMPLKELDRYNETHDEKLKNARNAAAGALRNLDPKVTAQRNLTANFYNIGYIEGVEFKSDLDMKAFLRENRFKVDSHYYYCKTMDEVIQKINMIGEIRNSLDILIDGVTVKVNNFELREKLGYTNKFPRWAIAYKFEAEEVVTKLLDVVWNVGRTSKVTPSAILEPVEIGGVTIQRATLNNYDDILRKKVEIGGNVILRRSNDVIPEILGSVPTDEETQKIDKPLNCPYCGSELYQDGVHIFCPNTMSCVPQLVSRLTHFASRDAMNIEGLSEKTISQLLSELNIREIPDLYRLNSEDLLKLRGFKDKKVNNLLSAIENSKKVNLNNFIYAIGIRNVGIKSATDLANYYKTFDNFRQAEYDDLVQIEDMGPITAKDIVEFLNDEKISASIDELIELGVTPIYEEVVMESSAFTDKKVVITGTLSMPRKELESILESKGAKIVSAVSKNTDYVIAGESAGSKYQKAIDLNIKVIDEEELNKMLGGSYES</sequence>
<evidence type="ECO:0000256" key="2">
    <source>
        <dbReference type="ARBA" id="ARBA00022598"/>
    </source>
</evidence>
<feature type="binding site" evidence="12">
    <location>
        <position position="416"/>
    </location>
    <ligand>
        <name>Zn(2+)</name>
        <dbReference type="ChEBI" id="CHEBI:29105"/>
    </ligand>
</feature>
<dbReference type="Gene3D" id="2.40.50.140">
    <property type="entry name" value="Nucleic acid-binding proteins"/>
    <property type="match status" value="1"/>
</dbReference>
<dbReference type="InterPro" id="IPR001679">
    <property type="entry name" value="DNA_ligase"/>
</dbReference>
<comment type="similarity">
    <text evidence="12">Belongs to the NAD-dependent DNA ligase family. LigA subfamily.</text>
</comment>
<dbReference type="SUPFAM" id="SSF52113">
    <property type="entry name" value="BRCT domain"/>
    <property type="match status" value="1"/>
</dbReference>
<dbReference type="Gene3D" id="1.10.150.20">
    <property type="entry name" value="5' to 3' exonuclease, C-terminal subdomain"/>
    <property type="match status" value="2"/>
</dbReference>
<dbReference type="GO" id="GO:0046872">
    <property type="term" value="F:metal ion binding"/>
    <property type="evidence" value="ECO:0007669"/>
    <property type="project" value="UniProtKB-KW"/>
</dbReference>
<keyword evidence="7 12" id="KW-0460">Magnesium</keyword>
<dbReference type="InterPro" id="IPR010994">
    <property type="entry name" value="RuvA_2-like"/>
</dbReference>
<dbReference type="AlphaFoldDB" id="A0A1W1UNH3"/>
<evidence type="ECO:0000256" key="9">
    <source>
        <dbReference type="ARBA" id="ARBA00023204"/>
    </source>
</evidence>
<evidence type="ECO:0000256" key="1">
    <source>
        <dbReference type="ARBA" id="ARBA00004067"/>
    </source>
</evidence>
<feature type="binding site" evidence="12">
    <location>
        <begin position="76"/>
        <end position="77"/>
    </location>
    <ligand>
        <name>NAD(+)</name>
        <dbReference type="ChEBI" id="CHEBI:57540"/>
    </ligand>
</feature>
<dbReference type="GO" id="GO:0005829">
    <property type="term" value="C:cytosol"/>
    <property type="evidence" value="ECO:0007669"/>
    <property type="project" value="TreeGrafter"/>
</dbReference>
<dbReference type="RefSeq" id="WP_084230161.1">
    <property type="nucleotide sequence ID" value="NZ_FWWR01000009.1"/>
</dbReference>
<feature type="binding site" evidence="12">
    <location>
        <position position="394"/>
    </location>
    <ligand>
        <name>Zn(2+)</name>
        <dbReference type="ChEBI" id="CHEBI:29105"/>
    </ligand>
</feature>
<dbReference type="PIRSF" id="PIRSF001604">
    <property type="entry name" value="LigA"/>
    <property type="match status" value="1"/>
</dbReference>
<dbReference type="FunFam" id="1.10.150.20:FF:000007">
    <property type="entry name" value="DNA ligase"/>
    <property type="match status" value="1"/>
</dbReference>
<dbReference type="SUPFAM" id="SSF47781">
    <property type="entry name" value="RuvA domain 2-like"/>
    <property type="match status" value="1"/>
</dbReference>
<dbReference type="Gene3D" id="3.30.470.30">
    <property type="entry name" value="DNA ligase/mRNA capping enzyme"/>
    <property type="match status" value="1"/>
</dbReference>
<dbReference type="GO" id="GO:0006281">
    <property type="term" value="P:DNA repair"/>
    <property type="evidence" value="ECO:0007669"/>
    <property type="project" value="UniProtKB-KW"/>
</dbReference>
<dbReference type="InterPro" id="IPR013840">
    <property type="entry name" value="DNAligase_N"/>
</dbReference>
<evidence type="ECO:0000256" key="6">
    <source>
        <dbReference type="ARBA" id="ARBA00022833"/>
    </source>
</evidence>
<name>A0A1W1UNH3_PEPAS</name>
<dbReference type="SMART" id="SM00292">
    <property type="entry name" value="BRCT"/>
    <property type="match status" value="1"/>
</dbReference>
<keyword evidence="16" id="KW-1185">Reference proteome</keyword>
<feature type="binding site" evidence="12">
    <location>
        <position position="397"/>
    </location>
    <ligand>
        <name>Zn(2+)</name>
        <dbReference type="ChEBI" id="CHEBI:29105"/>
    </ligand>
</feature>
<dbReference type="Gene3D" id="1.10.287.610">
    <property type="entry name" value="Helix hairpin bin"/>
    <property type="match status" value="1"/>
</dbReference>
<dbReference type="CDD" id="cd00114">
    <property type="entry name" value="LIGANc"/>
    <property type="match status" value="1"/>
</dbReference>
<dbReference type="PANTHER" id="PTHR23389:SF9">
    <property type="entry name" value="DNA LIGASE"/>
    <property type="match status" value="1"/>
</dbReference>
<keyword evidence="3 12" id="KW-0235">DNA replication</keyword>
<evidence type="ECO:0000256" key="11">
    <source>
        <dbReference type="ARBA" id="ARBA00034005"/>
    </source>
</evidence>
<comment type="function">
    <text evidence="1 12">DNA ligase that catalyzes the formation of phosphodiester linkages between 5'-phosphoryl and 3'-hydroxyl groups in double-stranded DNA using NAD as a coenzyme and as the energy source for the reaction. It is essential for DNA replication and repair of damaged DNA.</text>
</comment>
<dbReference type="STRING" id="573058.SAMN00017477_0482"/>
<evidence type="ECO:0000256" key="7">
    <source>
        <dbReference type="ARBA" id="ARBA00022842"/>
    </source>
</evidence>
<dbReference type="EMBL" id="FWWR01000009">
    <property type="protein sequence ID" value="SMB82636.1"/>
    <property type="molecule type" value="Genomic_DNA"/>
</dbReference>
<feature type="binding site" evidence="12">
    <location>
        <position position="109"/>
    </location>
    <ligand>
        <name>NAD(+)</name>
        <dbReference type="ChEBI" id="CHEBI:57540"/>
    </ligand>
</feature>
<dbReference type="InterPro" id="IPR013839">
    <property type="entry name" value="DNAligase_adenylation"/>
</dbReference>
<evidence type="ECO:0000313" key="15">
    <source>
        <dbReference type="EMBL" id="SMB82636.1"/>
    </source>
</evidence>
<dbReference type="Pfam" id="PF01653">
    <property type="entry name" value="DNA_ligase_aden"/>
    <property type="match status" value="1"/>
</dbReference>
<feature type="binding site" evidence="12">
    <location>
        <position position="410"/>
    </location>
    <ligand>
        <name>Zn(2+)</name>
        <dbReference type="ChEBI" id="CHEBI:29105"/>
    </ligand>
</feature>